<evidence type="ECO:0000259" key="4">
    <source>
        <dbReference type="PROSITE" id="PS51671"/>
    </source>
</evidence>
<dbReference type="PROSITE" id="PS51671">
    <property type="entry name" value="ACT"/>
    <property type="match status" value="1"/>
</dbReference>
<dbReference type="SMART" id="SM00116">
    <property type="entry name" value="CBS"/>
    <property type="match status" value="2"/>
</dbReference>
<dbReference type="SUPFAM" id="SSF54631">
    <property type="entry name" value="CBS-domain pair"/>
    <property type="match status" value="1"/>
</dbReference>
<reference evidence="5 6" key="2">
    <citation type="journal article" date="2010" name="Stand. Genomic Sci.">
        <title>Complete genome sequence of Syntrophothermus lipocalidus type strain (TGB-C1).</title>
        <authorList>
            <person name="Djao O.D."/>
            <person name="Zhang X."/>
            <person name="Lucas S."/>
            <person name="Lapidus A."/>
            <person name="Del Rio T.G."/>
            <person name="Nolan M."/>
            <person name="Tice H."/>
            <person name="Cheng J.F."/>
            <person name="Han C."/>
            <person name="Tapia R."/>
            <person name="Goodwin L."/>
            <person name="Pitluck S."/>
            <person name="Liolios K."/>
            <person name="Ivanova N."/>
            <person name="Mavromatis K."/>
            <person name="Mikhailova N."/>
            <person name="Ovchinnikova G."/>
            <person name="Pati A."/>
            <person name="Brambilla E."/>
            <person name="Chen A."/>
            <person name="Palaniappan K."/>
            <person name="Land M."/>
            <person name="Hauser L."/>
            <person name="Chang Y.J."/>
            <person name="Jeffries C.D."/>
            <person name="Rohde M."/>
            <person name="Sikorski J."/>
            <person name="Spring S."/>
            <person name="Goker M."/>
            <person name="Detter J.C."/>
            <person name="Woyke T."/>
            <person name="Bristow J."/>
            <person name="Eisen J.A."/>
            <person name="Markowitz V."/>
            <person name="Hugenholtz P."/>
            <person name="Kyrpides N.C."/>
            <person name="Klenk H.P."/>
        </authorList>
    </citation>
    <scope>NUCLEOTIDE SEQUENCE [LARGE SCALE GENOMIC DNA]</scope>
    <source>
        <strain evidence="6">DSM 12680 / TGB-C1</strain>
    </source>
</reference>
<gene>
    <name evidence="5" type="ordered locus">Slip_2357</name>
</gene>
<organism evidence="5 6">
    <name type="scientific">Syntrophothermus lipocalidus (strain DSM 12680 / TGB-C1)</name>
    <dbReference type="NCBI Taxonomy" id="643648"/>
    <lineage>
        <taxon>Bacteria</taxon>
        <taxon>Bacillati</taxon>
        <taxon>Bacillota</taxon>
        <taxon>Clostridia</taxon>
        <taxon>Eubacteriales</taxon>
        <taxon>Syntrophomonadaceae</taxon>
        <taxon>Syntrophothermus</taxon>
    </lineage>
</organism>
<dbReference type="Gene3D" id="3.10.580.10">
    <property type="entry name" value="CBS-domain"/>
    <property type="match status" value="2"/>
</dbReference>
<accession>D7CKA9</accession>
<dbReference type="InterPro" id="IPR000644">
    <property type="entry name" value="CBS_dom"/>
</dbReference>
<keyword evidence="6" id="KW-1185">Reference proteome</keyword>
<feature type="domain" description="ACT" evidence="4">
    <location>
        <begin position="144"/>
        <end position="216"/>
    </location>
</feature>
<evidence type="ECO:0000259" key="3">
    <source>
        <dbReference type="PROSITE" id="PS51371"/>
    </source>
</evidence>
<dbReference type="PANTHER" id="PTHR43080:SF2">
    <property type="entry name" value="CBS DOMAIN-CONTAINING PROTEIN"/>
    <property type="match status" value="1"/>
</dbReference>
<dbReference type="RefSeq" id="WP_013176495.1">
    <property type="nucleotide sequence ID" value="NC_014220.1"/>
</dbReference>
<dbReference type="EMBL" id="CP002048">
    <property type="protein sequence ID" value="ADI03093.1"/>
    <property type="molecule type" value="Genomic_DNA"/>
</dbReference>
<feature type="domain" description="CBS" evidence="3">
    <location>
        <begin position="80"/>
        <end position="138"/>
    </location>
</feature>
<proteinExistence type="predicted"/>
<protein>
    <submittedName>
        <fullName evidence="5">CBS domain containing membrane protein</fullName>
    </submittedName>
</protein>
<reference evidence="6" key="1">
    <citation type="journal article" date="2010" name="Stand. Genomic Sci.">
        <title>Complete genome sequence of Syntrophothermus lipocalidus type strain (TGB-C1T).</title>
        <authorList>
            <consortium name="US DOE Joint Genome Institute (JGI-PGF)"/>
            <person name="Djao O."/>
            <person name="Zhang X."/>
            <person name="Lucas S."/>
            <person name="Lapidus A."/>
            <person name="Glavina Del Rio T."/>
            <person name="Nolan M."/>
            <person name="Tice H."/>
            <person name="Cheng J."/>
            <person name="Han C."/>
            <person name="Tapia R."/>
            <person name="Goodwin L."/>
            <person name="Pitluck S."/>
            <person name="Liolios K."/>
            <person name="Ivanova N."/>
            <person name="Mavromatis K."/>
            <person name="Mikhailova N."/>
            <person name="Ovchinnikova G."/>
            <person name="Pati A."/>
            <person name="Brambilla E."/>
            <person name="Chen A."/>
            <person name="Palaniappan K."/>
            <person name="Land M."/>
            <person name="Hauser L."/>
            <person name="Chang Y."/>
            <person name="Jeffries C."/>
            <person name="Rohde M."/>
            <person name="Sikorski J."/>
            <person name="Spring S."/>
            <person name="Goker M."/>
            <person name="Detter J."/>
            <person name="Woyke T."/>
            <person name="Bristow J."/>
            <person name="Eisen J."/>
            <person name="Markowitz V."/>
            <person name="Hugenholtz P."/>
            <person name="Kyrpides N."/>
            <person name="Klenk H."/>
        </authorList>
    </citation>
    <scope>NUCLEOTIDE SEQUENCE [LARGE SCALE GENOMIC DNA]</scope>
    <source>
        <strain evidence="6">DSM 12680 / TGB-C1</strain>
    </source>
</reference>
<dbReference type="SUPFAM" id="SSF55021">
    <property type="entry name" value="ACT-like"/>
    <property type="match status" value="1"/>
</dbReference>
<keyword evidence="1 2" id="KW-0129">CBS domain</keyword>
<evidence type="ECO:0000256" key="1">
    <source>
        <dbReference type="ARBA" id="ARBA00023122"/>
    </source>
</evidence>
<dbReference type="HOGENOM" id="CLU_040681_6_0_9"/>
<dbReference type="CDD" id="cd04584">
    <property type="entry name" value="CBS_pair_AcuB_like"/>
    <property type="match status" value="1"/>
</dbReference>
<name>D7CKA9_SYNLT</name>
<dbReference type="PANTHER" id="PTHR43080">
    <property type="entry name" value="CBS DOMAIN-CONTAINING PROTEIN CBSX3, MITOCHONDRIAL"/>
    <property type="match status" value="1"/>
</dbReference>
<evidence type="ECO:0000256" key="2">
    <source>
        <dbReference type="PROSITE-ProRule" id="PRU00703"/>
    </source>
</evidence>
<dbReference type="OrthoDB" id="9766150at2"/>
<evidence type="ECO:0000313" key="5">
    <source>
        <dbReference type="EMBL" id="ADI03093.1"/>
    </source>
</evidence>
<feature type="domain" description="CBS" evidence="3">
    <location>
        <begin position="7"/>
        <end position="62"/>
    </location>
</feature>
<dbReference type="PROSITE" id="PS51371">
    <property type="entry name" value="CBS"/>
    <property type="match status" value="2"/>
</dbReference>
<dbReference type="Proteomes" id="UP000000378">
    <property type="component" value="Chromosome"/>
</dbReference>
<dbReference type="Gene3D" id="3.30.70.260">
    <property type="match status" value="1"/>
</dbReference>
<evidence type="ECO:0000313" key="6">
    <source>
        <dbReference type="Proteomes" id="UP000000378"/>
    </source>
</evidence>
<dbReference type="InterPro" id="IPR046342">
    <property type="entry name" value="CBS_dom_sf"/>
</dbReference>
<dbReference type="AlphaFoldDB" id="D7CKA9"/>
<dbReference type="InterPro" id="IPR045865">
    <property type="entry name" value="ACT-like_dom_sf"/>
</dbReference>
<dbReference type="InterPro" id="IPR051257">
    <property type="entry name" value="Diverse_CBS-Domain"/>
</dbReference>
<dbReference type="Pfam" id="PF00571">
    <property type="entry name" value="CBS"/>
    <property type="match status" value="2"/>
</dbReference>
<dbReference type="KEGG" id="slp:Slip_2357"/>
<dbReference type="Pfam" id="PF01842">
    <property type="entry name" value="ACT"/>
    <property type="match status" value="1"/>
</dbReference>
<dbReference type="STRING" id="643648.Slip_2357"/>
<dbReference type="eggNOG" id="COG0517">
    <property type="taxonomic scope" value="Bacteria"/>
</dbReference>
<sequence>MKVKDKMTPNPIVIALDTTVAEAMQLMRDHSIRRLPVMNRGKLVGIVTERDLSEVSPSPATSLSVFEINYLLAKTKIKDILPKNSQVITVSPDTFIEEAARLMRAHKVGGIPVMENGKLVGIITETNIFDALIDMLGVYRKGTRIDMKVEDRVGVVAEISSIIASKSINIENIVLYPDLARGDYNLILRIDTEDPQEVLEELKHRGYEIKSVFVKR</sequence>
<dbReference type="InterPro" id="IPR002912">
    <property type="entry name" value="ACT_dom"/>
</dbReference>